<evidence type="ECO:0000313" key="1">
    <source>
        <dbReference type="EMBL" id="VAX09869.1"/>
    </source>
</evidence>
<dbReference type="AlphaFoldDB" id="A0A3B1AV24"/>
<reference evidence="1" key="1">
    <citation type="submission" date="2018-06" db="EMBL/GenBank/DDBJ databases">
        <authorList>
            <person name="Zhirakovskaya E."/>
        </authorList>
    </citation>
    <scope>NUCLEOTIDE SEQUENCE</scope>
</reference>
<proteinExistence type="predicted"/>
<accession>A0A3B1AV24</accession>
<gene>
    <name evidence="1" type="ORF">MNBD_GAMMA25-1325</name>
</gene>
<protein>
    <submittedName>
        <fullName evidence="1">Uncharacterized protein</fullName>
    </submittedName>
</protein>
<name>A0A3B1AV24_9ZZZZ</name>
<organism evidence="1">
    <name type="scientific">hydrothermal vent metagenome</name>
    <dbReference type="NCBI Taxonomy" id="652676"/>
    <lineage>
        <taxon>unclassified sequences</taxon>
        <taxon>metagenomes</taxon>
        <taxon>ecological metagenomes</taxon>
    </lineage>
</organism>
<dbReference type="EMBL" id="UOFY01000042">
    <property type="protein sequence ID" value="VAX09869.1"/>
    <property type="molecule type" value="Genomic_DNA"/>
</dbReference>
<sequence>MSNVLQFKKKLPKDKHKGKTLCKSGFHKWEVVKENPFDVKMGKLISRYQCARCGKIKTQGKGTRG</sequence>